<dbReference type="STRING" id="748909.SAMN05192575_11318"/>
<gene>
    <name evidence="3" type="ORF">SAMN05192575_11318</name>
</gene>
<evidence type="ECO:0000313" key="3">
    <source>
        <dbReference type="EMBL" id="SFB44625.1"/>
    </source>
</evidence>
<evidence type="ECO:0000313" key="4">
    <source>
        <dbReference type="Proteomes" id="UP000199113"/>
    </source>
</evidence>
<organism evidence="3 4">
    <name type="scientific">Nocardioides alpinus</name>
    <dbReference type="NCBI Taxonomy" id="748909"/>
    <lineage>
        <taxon>Bacteria</taxon>
        <taxon>Bacillati</taxon>
        <taxon>Actinomycetota</taxon>
        <taxon>Actinomycetes</taxon>
        <taxon>Propionibacteriales</taxon>
        <taxon>Nocardioidaceae</taxon>
        <taxon>Nocardioides</taxon>
    </lineage>
</organism>
<dbReference type="AlphaFoldDB" id="A0A1I1B2P9"/>
<dbReference type="InterPro" id="IPR036457">
    <property type="entry name" value="PPM-type-like_dom_sf"/>
</dbReference>
<evidence type="ECO:0000256" key="1">
    <source>
        <dbReference type="SAM" id="MobiDB-lite"/>
    </source>
</evidence>
<proteinExistence type="predicted"/>
<sequence length="299" mass="32179">MSTTRPDIALTECEFDGRVVIGVSCRGLLHIGHDVVRQDSFGILALSDGRLAVIVCDGVGSRPDSHHIADAAVEAASAALSEGVSPDAAARRVNNSLLALRYRWDGATTFTLVVLGSGESSGDVEVVWVGDSPLMTLYAGEWFNRTDDAFTTRDQDDPDVSKTKALPSQDPSIQSSAFRLRPEESVFVMSDGVSKPLLGAADVRRQLALWWSNETDIYTFASQVEFGRKTHVDDRTVVAIWPSASLETTIPRADQELTELDLRVEYGEGESAGDSSERLACATPDTDAEGDLARASAQS</sequence>
<evidence type="ECO:0000259" key="2">
    <source>
        <dbReference type="Pfam" id="PF13672"/>
    </source>
</evidence>
<feature type="region of interest" description="Disordered" evidence="1">
    <location>
        <begin position="267"/>
        <end position="299"/>
    </location>
</feature>
<accession>A0A1I1B2P9</accession>
<protein>
    <submittedName>
        <fullName evidence="3">Protein phosphatase 2C</fullName>
    </submittedName>
</protein>
<reference evidence="4" key="1">
    <citation type="submission" date="2016-10" db="EMBL/GenBank/DDBJ databases">
        <authorList>
            <person name="Varghese N."/>
            <person name="Submissions S."/>
        </authorList>
    </citation>
    <scope>NUCLEOTIDE SEQUENCE [LARGE SCALE GENOMIC DNA]</scope>
    <source>
        <strain evidence="4">CGMCC 1.10697</strain>
    </source>
</reference>
<dbReference type="InterPro" id="IPR001932">
    <property type="entry name" value="PPM-type_phosphatase-like_dom"/>
</dbReference>
<dbReference type="EMBL" id="FOKC01000013">
    <property type="protein sequence ID" value="SFB44625.1"/>
    <property type="molecule type" value="Genomic_DNA"/>
</dbReference>
<dbReference type="Gene3D" id="3.60.40.10">
    <property type="entry name" value="PPM-type phosphatase domain"/>
    <property type="match status" value="1"/>
</dbReference>
<dbReference type="Pfam" id="PF13672">
    <property type="entry name" value="PP2C_2"/>
    <property type="match status" value="1"/>
</dbReference>
<dbReference type="SUPFAM" id="SSF81606">
    <property type="entry name" value="PP2C-like"/>
    <property type="match status" value="1"/>
</dbReference>
<feature type="region of interest" description="Disordered" evidence="1">
    <location>
        <begin position="149"/>
        <end position="174"/>
    </location>
</feature>
<feature type="domain" description="PPM-type phosphatase" evidence="2">
    <location>
        <begin position="26"/>
        <end position="214"/>
    </location>
</feature>
<name>A0A1I1B2P9_9ACTN</name>
<feature type="compositionally biased region" description="Basic and acidic residues" evidence="1">
    <location>
        <begin position="149"/>
        <end position="162"/>
    </location>
</feature>
<dbReference type="Proteomes" id="UP000199113">
    <property type="component" value="Unassembled WGS sequence"/>
</dbReference>